<organism evidence="5 6">
    <name type="scientific">Streptomyces platensis</name>
    <dbReference type="NCBI Taxonomy" id="58346"/>
    <lineage>
        <taxon>Bacteria</taxon>
        <taxon>Bacillati</taxon>
        <taxon>Actinomycetota</taxon>
        <taxon>Actinomycetes</taxon>
        <taxon>Kitasatosporales</taxon>
        <taxon>Streptomycetaceae</taxon>
        <taxon>Streptomyces</taxon>
    </lineage>
</organism>
<evidence type="ECO:0000256" key="1">
    <source>
        <dbReference type="ARBA" id="ARBA00022705"/>
    </source>
</evidence>
<dbReference type="Pfam" id="PF13148">
    <property type="entry name" value="DUF3987"/>
    <property type="match status" value="1"/>
</dbReference>
<evidence type="ECO:0000256" key="2">
    <source>
        <dbReference type="ARBA" id="ARBA00023125"/>
    </source>
</evidence>
<feature type="domain" description="DNA helicase DnaB-like N-terminal" evidence="4">
    <location>
        <begin position="56"/>
        <end position="154"/>
    </location>
</feature>
<sequence length="693" mass="75087">MARAGRGLWRETARPGLPALTTELETLSMTQPTPETHHSGGGFASVHPLREGPHDHAIEAEQAALGAMLLSSAVIPEITAVLDTSDYYRPAHETIHRAIITMHERDEPVDPITVTAYLGTTGDLNRVGGASYLHSLVQQVPTASNGEYYAAIARDAADNRRLEATGLRLSQRARAGELTADATRAEALAALEGAEQRTWIEPTPLGENALLPHFPVDALPGWLREQVVALAEFTQTPPDMAATMGLAALSTAAGGRVHVQIRPGWTEQSNLYLVCAMPPASRKSDVFSAMTAPIYRIEDELAQQAKPGIIEAQTAKEAAEAEVDALLSKARKSDTVDRQQLVAEASAARMLADEIHVPPAPRLTVSGDITPEPLTHLLATHRCLAALSPEGDLFDIIAGRYSARPNLGVFLQAHKGERLQTDRITRDQPTIDRPALTIGVTPQPAVLQDLAATPGARDRGLLARFLFALPPSNLGYRKIRTHPIPEAVSSIYDARLEAMVRTFTDLPDPVTVPLSAQADAVVERLQEEVEEKLRPDQPLSHVTDWAGKLVGATVRIACLLHLADRITNGWGDPVSAECVERAAVIAAYYTTHALAVFDLIAADPATEDARHILTWLQRPKQNGTHRTTVKRRDVVAAHRRFRGRTDAIDPALRLLEEHGYLRPDTPPVQGGKGRSASVTFRVHPALKASLDTP</sequence>
<keyword evidence="2" id="KW-0238">DNA-binding</keyword>
<dbReference type="AlphaFoldDB" id="A0AAE6TND6"/>
<dbReference type="GO" id="GO:0003678">
    <property type="term" value="F:DNA helicase activity"/>
    <property type="evidence" value="ECO:0007669"/>
    <property type="project" value="InterPro"/>
</dbReference>
<proteinExistence type="predicted"/>
<dbReference type="Pfam" id="PF00772">
    <property type="entry name" value="DnaB"/>
    <property type="match status" value="1"/>
</dbReference>
<dbReference type="GO" id="GO:0005829">
    <property type="term" value="C:cytosol"/>
    <property type="evidence" value="ECO:0007669"/>
    <property type="project" value="TreeGrafter"/>
</dbReference>
<dbReference type="SUPFAM" id="SSF48024">
    <property type="entry name" value="N-terminal domain of DnaB helicase"/>
    <property type="match status" value="1"/>
</dbReference>
<accession>A0AAE6TND6</accession>
<dbReference type="InterPro" id="IPR036185">
    <property type="entry name" value="DNA_heli_DnaB-like_N_sf"/>
</dbReference>
<evidence type="ECO:0000256" key="3">
    <source>
        <dbReference type="SAM" id="MobiDB-lite"/>
    </source>
</evidence>
<keyword evidence="1" id="KW-0235">DNA replication</keyword>
<dbReference type="Proteomes" id="UP000325458">
    <property type="component" value="Chromosome"/>
</dbReference>
<dbReference type="InterPro" id="IPR025048">
    <property type="entry name" value="DUF3987"/>
</dbReference>
<dbReference type="EMBL" id="CP023691">
    <property type="protein sequence ID" value="QEV53672.1"/>
    <property type="molecule type" value="Genomic_DNA"/>
</dbReference>
<protein>
    <submittedName>
        <fullName evidence="5">DUF3987 domain-containing protein</fullName>
    </submittedName>
</protein>
<dbReference type="InterPro" id="IPR007693">
    <property type="entry name" value="DNA_helicase_DnaB-like_N"/>
</dbReference>
<feature type="region of interest" description="Disordered" evidence="3">
    <location>
        <begin position="30"/>
        <end position="50"/>
    </location>
</feature>
<dbReference type="PANTHER" id="PTHR30153">
    <property type="entry name" value="REPLICATIVE DNA HELICASE DNAB"/>
    <property type="match status" value="1"/>
</dbReference>
<dbReference type="KEGG" id="spla:CP981_20240"/>
<dbReference type="InterPro" id="IPR016136">
    <property type="entry name" value="DNA_helicase_N/primase_C"/>
</dbReference>
<reference evidence="5 6" key="1">
    <citation type="submission" date="2017-09" db="EMBL/GenBank/DDBJ databases">
        <authorList>
            <person name="Lee N."/>
            <person name="Cho B.-K."/>
        </authorList>
    </citation>
    <scope>NUCLEOTIDE SEQUENCE [LARGE SCALE GENOMIC DNA]</scope>
    <source>
        <strain evidence="5 6">ATCC 23948</strain>
    </source>
</reference>
<evidence type="ECO:0000259" key="4">
    <source>
        <dbReference type="Pfam" id="PF00772"/>
    </source>
</evidence>
<gene>
    <name evidence="5" type="ORF">CP981_20240</name>
</gene>
<dbReference type="GO" id="GO:0005524">
    <property type="term" value="F:ATP binding"/>
    <property type="evidence" value="ECO:0007669"/>
    <property type="project" value="InterPro"/>
</dbReference>
<dbReference type="GO" id="GO:0003677">
    <property type="term" value="F:DNA binding"/>
    <property type="evidence" value="ECO:0007669"/>
    <property type="project" value="UniProtKB-KW"/>
</dbReference>
<evidence type="ECO:0000313" key="6">
    <source>
        <dbReference type="Proteomes" id="UP000325458"/>
    </source>
</evidence>
<evidence type="ECO:0000313" key="5">
    <source>
        <dbReference type="EMBL" id="QEV53672.1"/>
    </source>
</evidence>
<dbReference type="GO" id="GO:0006260">
    <property type="term" value="P:DNA replication"/>
    <property type="evidence" value="ECO:0007669"/>
    <property type="project" value="UniProtKB-KW"/>
</dbReference>
<dbReference type="Gene3D" id="1.10.860.10">
    <property type="entry name" value="DNAb Helicase, Chain A"/>
    <property type="match status" value="1"/>
</dbReference>
<dbReference type="PANTHER" id="PTHR30153:SF2">
    <property type="entry name" value="REPLICATIVE DNA HELICASE"/>
    <property type="match status" value="1"/>
</dbReference>
<name>A0AAE6TND6_STRPT</name>